<dbReference type="OrthoDB" id="386781at2157"/>
<gene>
    <name evidence="1" type="ORF">SAMN04489841_0452</name>
</gene>
<proteinExistence type="predicted"/>
<keyword evidence="2" id="KW-1185">Reference proteome</keyword>
<sequence length="294" mass="32536">MSEVFSRRDVLKGTAAGITAGAAGAGTVTADDGTNDVSSDNQTTLWFNLHYDQSAGNASESFFDGARQGAYDFATWLESWAPYVDDVYVNDKGDNQNVQAADGNDGTYDKNHDGWDDWVAKLRGEISYDMQTAGAANIVFIDDGNWHLGHASGYRGEDGQTYGELLYDYEGAICYINDGHAADWATGYDHGYNTIIHELTHTMKGSHYMGKPEAYFDAAEPTVMATGYTDEVASPPDFTDCFGDDWTQYFNPTPQPVFTKCSSHQILNYHDPDDSYRLADMKDFCDIDTNEKPY</sequence>
<reference evidence="2" key="1">
    <citation type="submission" date="2016-10" db="EMBL/GenBank/DDBJ databases">
        <authorList>
            <person name="Varghese N."/>
            <person name="Submissions S."/>
        </authorList>
    </citation>
    <scope>NUCLEOTIDE SEQUENCE [LARGE SCALE GENOMIC DNA]</scope>
    <source>
        <strain evidence="2">DSM 25055</strain>
    </source>
</reference>
<dbReference type="EMBL" id="FOFD01000001">
    <property type="protein sequence ID" value="SEP76075.1"/>
    <property type="molecule type" value="Genomic_DNA"/>
</dbReference>
<dbReference type="PROSITE" id="PS51318">
    <property type="entry name" value="TAT"/>
    <property type="match status" value="1"/>
</dbReference>
<dbReference type="Proteomes" id="UP000199114">
    <property type="component" value="Unassembled WGS sequence"/>
</dbReference>
<evidence type="ECO:0000313" key="1">
    <source>
        <dbReference type="EMBL" id="SEP76075.1"/>
    </source>
</evidence>
<dbReference type="InterPro" id="IPR006311">
    <property type="entry name" value="TAT_signal"/>
</dbReference>
<accession>A0A1H9AHJ0</accession>
<evidence type="ECO:0000313" key="2">
    <source>
        <dbReference type="Proteomes" id="UP000199114"/>
    </source>
</evidence>
<dbReference type="RefSeq" id="WP_139210780.1">
    <property type="nucleotide sequence ID" value="NZ_FOFD01000001.1"/>
</dbReference>
<name>A0A1H9AHJ0_9EURY</name>
<dbReference type="AlphaFoldDB" id="A0A1H9AHJ0"/>
<protein>
    <submittedName>
        <fullName evidence="1">Uncharacterized protein</fullName>
    </submittedName>
</protein>
<organism evidence="1 2">
    <name type="scientific">Natrinema salaciae</name>
    <dbReference type="NCBI Taxonomy" id="1186196"/>
    <lineage>
        <taxon>Archaea</taxon>
        <taxon>Methanobacteriati</taxon>
        <taxon>Methanobacteriota</taxon>
        <taxon>Stenosarchaea group</taxon>
        <taxon>Halobacteria</taxon>
        <taxon>Halobacteriales</taxon>
        <taxon>Natrialbaceae</taxon>
        <taxon>Natrinema</taxon>
    </lineage>
</organism>